<dbReference type="Proteomes" id="UP000182060">
    <property type="component" value="Chromosome"/>
</dbReference>
<evidence type="ECO:0000256" key="10">
    <source>
        <dbReference type="ARBA" id="ARBA00037576"/>
    </source>
</evidence>
<evidence type="ECO:0000256" key="4">
    <source>
        <dbReference type="ARBA" id="ARBA00022475"/>
    </source>
</evidence>
<keyword evidence="5" id="KW-0997">Cell inner membrane</keyword>
<evidence type="ECO:0000256" key="5">
    <source>
        <dbReference type="ARBA" id="ARBA00022519"/>
    </source>
</evidence>
<gene>
    <name evidence="15" type="ORF">AOC25_05665</name>
</gene>
<evidence type="ECO:0000256" key="7">
    <source>
        <dbReference type="ARBA" id="ARBA00022692"/>
    </source>
</evidence>
<dbReference type="PANTHER" id="PTHR11712:SF352">
    <property type="entry name" value="3-OXOACYL-[ACYL-CARRIER-PROTEIN] SYNTHASE"/>
    <property type="match status" value="1"/>
</dbReference>
<dbReference type="InterPro" id="IPR000794">
    <property type="entry name" value="Beta-ketoacyl_synthase"/>
</dbReference>
<feature type="domain" description="Ketosynthase family 3 (KS3)" evidence="14">
    <location>
        <begin position="5"/>
        <end position="413"/>
    </location>
</feature>
<evidence type="ECO:0000256" key="12">
    <source>
        <dbReference type="ARBA" id="ARBA00041756"/>
    </source>
</evidence>
<dbReference type="NCBIfam" id="NF005589">
    <property type="entry name" value="PRK07314.1"/>
    <property type="match status" value="1"/>
</dbReference>
<evidence type="ECO:0000256" key="8">
    <source>
        <dbReference type="ARBA" id="ARBA00022989"/>
    </source>
</evidence>
<proteinExistence type="inferred from homology"/>
<keyword evidence="4" id="KW-1003">Cell membrane</keyword>
<keyword evidence="9" id="KW-0472">Membrane</keyword>
<dbReference type="InterPro" id="IPR020841">
    <property type="entry name" value="PKS_Beta-ketoAc_synthase_dom"/>
</dbReference>
<evidence type="ECO:0000256" key="2">
    <source>
        <dbReference type="ARBA" id="ARBA00008467"/>
    </source>
</evidence>
<evidence type="ECO:0000256" key="3">
    <source>
        <dbReference type="ARBA" id="ARBA00022458"/>
    </source>
</evidence>
<protein>
    <recommendedName>
        <fullName evidence="11">Nodulation protein E</fullName>
    </recommendedName>
    <alternativeName>
        <fullName evidence="12">Host-specificity of nodulation protein B</fullName>
    </alternativeName>
</protein>
<comment type="function">
    <text evidence="10">Proposed to synthesize NOD factor fatty acyl chain. Involved in the synthesis of a highly unsaturated fatty acid moiety, which forms part of a lipo-oligosaccharide that is responsible for host specificity.</text>
</comment>
<keyword evidence="7" id="KW-0812">Transmembrane</keyword>
<dbReference type="SUPFAM" id="SSF53901">
    <property type="entry name" value="Thiolase-like"/>
    <property type="match status" value="2"/>
</dbReference>
<comment type="subcellular location">
    <subcellularLocation>
        <location evidence="1">Cell inner membrane</location>
    </subcellularLocation>
</comment>
<dbReference type="Pfam" id="PF00109">
    <property type="entry name" value="ketoacyl-synt"/>
    <property type="match status" value="1"/>
</dbReference>
<comment type="similarity">
    <text evidence="2 13">Belongs to the thiolase-like superfamily. Beta-ketoacyl-ACP synthases family.</text>
</comment>
<dbReference type="GO" id="GO:0006633">
    <property type="term" value="P:fatty acid biosynthetic process"/>
    <property type="evidence" value="ECO:0007669"/>
    <property type="project" value="TreeGrafter"/>
</dbReference>
<evidence type="ECO:0000313" key="16">
    <source>
        <dbReference type="Proteomes" id="UP000182060"/>
    </source>
</evidence>
<evidence type="ECO:0000259" key="14">
    <source>
        <dbReference type="PROSITE" id="PS52004"/>
    </source>
</evidence>
<dbReference type="GO" id="GO:0005886">
    <property type="term" value="C:plasma membrane"/>
    <property type="evidence" value="ECO:0007669"/>
    <property type="project" value="UniProtKB-SubCell"/>
</dbReference>
<keyword evidence="6 13" id="KW-0808">Transferase</keyword>
<reference evidence="15" key="1">
    <citation type="journal article" date="2017" name="Appl. Environ. Microbiol.">
        <title>Microdiversification of a pelagic Polynucleobacter species is mainly driven by acquisition of genomic islands from a partially interspecific gene pool.</title>
        <authorList>
            <person name="Hoetzinger M."/>
            <person name="Hahn M.W."/>
            <person name="Jezberova J."/>
            <person name="Schmidt J."/>
            <person name="Koll U."/>
        </authorList>
    </citation>
    <scope>NUCLEOTIDE SEQUENCE</scope>
    <source>
        <strain evidence="15">MWH-RechtKol4</strain>
    </source>
</reference>
<dbReference type="PANTHER" id="PTHR11712">
    <property type="entry name" value="POLYKETIDE SYNTHASE-RELATED"/>
    <property type="match status" value="1"/>
</dbReference>
<accession>A0AAC9NHP4</accession>
<evidence type="ECO:0000256" key="13">
    <source>
        <dbReference type="RuleBase" id="RU003694"/>
    </source>
</evidence>
<dbReference type="InterPro" id="IPR014031">
    <property type="entry name" value="Ketoacyl_synth_C"/>
</dbReference>
<organism evidence="15 16">
    <name type="scientific">Polynucleobacter asymbioticus</name>
    <dbReference type="NCBI Taxonomy" id="576611"/>
    <lineage>
        <taxon>Bacteria</taxon>
        <taxon>Pseudomonadati</taxon>
        <taxon>Pseudomonadota</taxon>
        <taxon>Betaproteobacteria</taxon>
        <taxon>Burkholderiales</taxon>
        <taxon>Burkholderiaceae</taxon>
        <taxon>Polynucleobacter</taxon>
    </lineage>
</organism>
<keyword evidence="3" id="KW-0536">Nodulation</keyword>
<dbReference type="AlphaFoldDB" id="A0AAC9NHP4"/>
<dbReference type="Gene3D" id="3.40.47.10">
    <property type="match status" value="1"/>
</dbReference>
<name>A0AAC9NHP4_9BURK</name>
<dbReference type="EMBL" id="CP015017">
    <property type="protein sequence ID" value="APC01136.1"/>
    <property type="molecule type" value="Genomic_DNA"/>
</dbReference>
<evidence type="ECO:0000256" key="6">
    <source>
        <dbReference type="ARBA" id="ARBA00022679"/>
    </source>
</evidence>
<dbReference type="GO" id="GO:0004315">
    <property type="term" value="F:3-oxoacyl-[acyl-carrier-protein] synthase activity"/>
    <property type="evidence" value="ECO:0007669"/>
    <property type="project" value="TreeGrafter"/>
</dbReference>
<dbReference type="Pfam" id="PF02801">
    <property type="entry name" value="Ketoacyl-synt_C"/>
    <property type="match status" value="1"/>
</dbReference>
<dbReference type="InterPro" id="IPR016039">
    <property type="entry name" value="Thiolase-like"/>
</dbReference>
<evidence type="ECO:0000256" key="9">
    <source>
        <dbReference type="ARBA" id="ARBA00023136"/>
    </source>
</evidence>
<evidence type="ECO:0000256" key="1">
    <source>
        <dbReference type="ARBA" id="ARBA00004533"/>
    </source>
</evidence>
<dbReference type="CDD" id="cd00834">
    <property type="entry name" value="KAS_I_II"/>
    <property type="match status" value="1"/>
</dbReference>
<keyword evidence="8" id="KW-1133">Transmembrane helix</keyword>
<dbReference type="InterPro" id="IPR014030">
    <property type="entry name" value="Ketoacyl_synth_N"/>
</dbReference>
<evidence type="ECO:0000256" key="11">
    <source>
        <dbReference type="ARBA" id="ARBA00039445"/>
    </source>
</evidence>
<dbReference type="RefSeq" id="WP_071539184.1">
    <property type="nucleotide sequence ID" value="NZ_CP015016.1"/>
</dbReference>
<sequence length="415" mass="42854">MSSAVKRVVVTGLGALSGLGVGAVTQFQKAIECVSGISVFNTPTAIPVDLQCAALIKQDLDYGLDSSSLGMFDKTAHLSWFVAHEALKQSGIENLSESELDASGIFWGTGFGGSNTLDGAYQDIYLNNKGRARPFTIIGVMANGSAGLLALQTGFTGPSLTYSTACASSSHAIGEAFRSIKYGYCERAIAGGAESLFNAGPIKAWEALRTLASPDVEDISSSCKPFSKNRSGFVLGEGAAALVLESLESAQKRGAKILGEIVGYGTSTDALHITKPDSVGQAKAIKAALLEAQVNPDQIAYINAHGTATQVGDVAETNSIKSAFGLNASKGVAISSTKAIHGHTLGAAGALELVITLQALENNIAPGTAFLEIADPDCDLNYLPLKSIEKPMSYAMSNSFAFGGSNASIVVAKLT</sequence>
<evidence type="ECO:0000313" key="15">
    <source>
        <dbReference type="EMBL" id="APC01136.1"/>
    </source>
</evidence>
<dbReference type="PROSITE" id="PS52004">
    <property type="entry name" value="KS3_2"/>
    <property type="match status" value="1"/>
</dbReference>
<dbReference type="SMART" id="SM00825">
    <property type="entry name" value="PKS_KS"/>
    <property type="match status" value="1"/>
</dbReference>